<dbReference type="Gene3D" id="3.20.20.80">
    <property type="entry name" value="Glycosidases"/>
    <property type="match status" value="1"/>
</dbReference>
<evidence type="ECO:0000256" key="4">
    <source>
        <dbReference type="ARBA" id="ARBA00023295"/>
    </source>
</evidence>
<reference evidence="8 9" key="1">
    <citation type="submission" date="2018-08" db="EMBL/GenBank/DDBJ databases">
        <title>The multiple taxonomic identification of Sphingomonas gilva.</title>
        <authorList>
            <person name="Zhu D."/>
            <person name="Zheng S."/>
        </authorList>
    </citation>
    <scope>NUCLEOTIDE SEQUENCE [LARGE SCALE GENOMIC DNA]</scope>
    <source>
        <strain evidence="8 9">ZDH117</strain>
    </source>
</reference>
<dbReference type="OrthoDB" id="9775889at2"/>
<dbReference type="InterPro" id="IPR001579">
    <property type="entry name" value="Glyco_hydro_18_chit_AS"/>
</dbReference>
<dbReference type="InterPro" id="IPR001223">
    <property type="entry name" value="Glyco_hydro18_cat"/>
</dbReference>
<comment type="similarity">
    <text evidence="6">Belongs to the glycosyl hydrolase 18 family.</text>
</comment>
<keyword evidence="9" id="KW-1185">Reference proteome</keyword>
<dbReference type="Proteomes" id="UP000266693">
    <property type="component" value="Unassembled WGS sequence"/>
</dbReference>
<evidence type="ECO:0000256" key="3">
    <source>
        <dbReference type="ARBA" id="ARBA00022801"/>
    </source>
</evidence>
<dbReference type="PANTHER" id="PTHR11177:SF317">
    <property type="entry name" value="CHITINASE 12-RELATED"/>
    <property type="match status" value="1"/>
</dbReference>
<dbReference type="GO" id="GO:0008843">
    <property type="term" value="F:endochitinase activity"/>
    <property type="evidence" value="ECO:0007669"/>
    <property type="project" value="UniProtKB-EC"/>
</dbReference>
<evidence type="ECO:0000313" key="9">
    <source>
        <dbReference type="Proteomes" id="UP000266693"/>
    </source>
</evidence>
<keyword evidence="4 5" id="KW-0326">Glycosidase</keyword>
<evidence type="ECO:0000256" key="5">
    <source>
        <dbReference type="RuleBase" id="RU000489"/>
    </source>
</evidence>
<name>A0A396S1H0_9SPHN</name>
<organism evidence="8 9">
    <name type="scientific">Sphingomonas gilva</name>
    <dbReference type="NCBI Taxonomy" id="2305907"/>
    <lineage>
        <taxon>Bacteria</taxon>
        <taxon>Pseudomonadati</taxon>
        <taxon>Pseudomonadota</taxon>
        <taxon>Alphaproteobacteria</taxon>
        <taxon>Sphingomonadales</taxon>
        <taxon>Sphingomonadaceae</taxon>
        <taxon>Sphingomonas</taxon>
    </lineage>
</organism>
<dbReference type="InterPro" id="IPR017853">
    <property type="entry name" value="GH"/>
</dbReference>
<dbReference type="GO" id="GO:0006032">
    <property type="term" value="P:chitin catabolic process"/>
    <property type="evidence" value="ECO:0007669"/>
    <property type="project" value="TreeGrafter"/>
</dbReference>
<sequence length="360" mass="37701">MDWSGGGHIVRILNLGLGAVLLLGAAAQAQPSQPVWVGYLPVFRGLETVTARADMTHYTHINLAFANPAPDGRIVDGDAMACMEGGAQGDVTLAELDAAIGRVKAAGAKALLSLGGGTIPGCSGDWAELLAPERRPAVVRNLVALVDAHGLDGIDVDIEGALLTAIDKAGNYTPFIAELGAAMRARGKLLTCATASYQGGMIPRSSVPWFDLVNVMSYDAIGPSWGSPGAEHSTFEQAQRDLALWRERGVAREKLVLGVPFYGYGFGGYRPNHAYRDILAEHGPAAANDVIGERCAGCSYVTHNGPATLARKAALAQAEAAGVMVWEITQDTDDAALIRAMRAAFARAAQPDNTNSSPID</sequence>
<dbReference type="PANTHER" id="PTHR11177">
    <property type="entry name" value="CHITINASE"/>
    <property type="match status" value="1"/>
</dbReference>
<protein>
    <recommendedName>
        <fullName evidence="2">chitinase</fullName>
        <ecNumber evidence="2">3.2.1.14</ecNumber>
    </recommendedName>
</protein>
<dbReference type="SMART" id="SM00636">
    <property type="entry name" value="Glyco_18"/>
    <property type="match status" value="1"/>
</dbReference>
<comment type="catalytic activity">
    <reaction evidence="1">
        <text>Random endo-hydrolysis of N-acetyl-beta-D-glucosaminide (1-&gt;4)-beta-linkages in chitin and chitodextrins.</text>
        <dbReference type="EC" id="3.2.1.14"/>
    </reaction>
</comment>
<dbReference type="SUPFAM" id="SSF51445">
    <property type="entry name" value="(Trans)glycosidases"/>
    <property type="match status" value="1"/>
</dbReference>
<dbReference type="GO" id="GO:0005975">
    <property type="term" value="P:carbohydrate metabolic process"/>
    <property type="evidence" value="ECO:0007669"/>
    <property type="project" value="InterPro"/>
</dbReference>
<keyword evidence="3 5" id="KW-0378">Hydrolase</keyword>
<dbReference type="GO" id="GO:0005576">
    <property type="term" value="C:extracellular region"/>
    <property type="evidence" value="ECO:0007669"/>
    <property type="project" value="TreeGrafter"/>
</dbReference>
<evidence type="ECO:0000256" key="6">
    <source>
        <dbReference type="RuleBase" id="RU004453"/>
    </source>
</evidence>
<dbReference type="PROSITE" id="PS51910">
    <property type="entry name" value="GH18_2"/>
    <property type="match status" value="1"/>
</dbReference>
<dbReference type="EMBL" id="QWLV01000005">
    <property type="protein sequence ID" value="RHW17225.1"/>
    <property type="molecule type" value="Genomic_DNA"/>
</dbReference>
<gene>
    <name evidence="8" type="ORF">D1610_11815</name>
</gene>
<dbReference type="AlphaFoldDB" id="A0A396S1H0"/>
<evidence type="ECO:0000256" key="1">
    <source>
        <dbReference type="ARBA" id="ARBA00000822"/>
    </source>
</evidence>
<dbReference type="PROSITE" id="PS01095">
    <property type="entry name" value="GH18_1"/>
    <property type="match status" value="1"/>
</dbReference>
<dbReference type="GO" id="GO:0008061">
    <property type="term" value="F:chitin binding"/>
    <property type="evidence" value="ECO:0007669"/>
    <property type="project" value="InterPro"/>
</dbReference>
<dbReference type="Gene3D" id="3.40.5.30">
    <property type="entry name" value="(Trans)glycosidases - domain 2"/>
    <property type="match status" value="1"/>
</dbReference>
<proteinExistence type="inferred from homology"/>
<evidence type="ECO:0000256" key="2">
    <source>
        <dbReference type="ARBA" id="ARBA00012729"/>
    </source>
</evidence>
<dbReference type="Pfam" id="PF00704">
    <property type="entry name" value="Glyco_hydro_18"/>
    <property type="match status" value="1"/>
</dbReference>
<dbReference type="InterPro" id="IPR050314">
    <property type="entry name" value="Glycosyl_Hydrlase_18"/>
</dbReference>
<feature type="domain" description="GH18" evidence="7">
    <location>
        <begin position="34"/>
        <end position="348"/>
    </location>
</feature>
<evidence type="ECO:0000313" key="8">
    <source>
        <dbReference type="EMBL" id="RHW17225.1"/>
    </source>
</evidence>
<dbReference type="EC" id="3.2.1.14" evidence="2"/>
<comment type="caution">
    <text evidence="8">The sequence shown here is derived from an EMBL/GenBank/DDBJ whole genome shotgun (WGS) entry which is preliminary data.</text>
</comment>
<evidence type="ECO:0000259" key="7">
    <source>
        <dbReference type="PROSITE" id="PS51910"/>
    </source>
</evidence>
<accession>A0A396S1H0</accession>
<dbReference type="InterPro" id="IPR011583">
    <property type="entry name" value="Chitinase_II/V-like_cat"/>
</dbReference>